<gene>
    <name evidence="2" type="ORF">U9M48_043500</name>
</gene>
<accession>A0AAQ3XIN0</accession>
<dbReference type="InterPro" id="IPR024752">
    <property type="entry name" value="Myb/SANT-like_dom"/>
</dbReference>
<dbReference type="EMBL" id="CP144754">
    <property type="protein sequence ID" value="WVZ98007.1"/>
    <property type="molecule type" value="Genomic_DNA"/>
</dbReference>
<dbReference type="PANTHER" id="PTHR47069">
    <property type="match status" value="1"/>
</dbReference>
<evidence type="ECO:0000313" key="2">
    <source>
        <dbReference type="EMBL" id="WVZ98007.1"/>
    </source>
</evidence>
<sequence>MEQTSNKKKITAKWDVSANRTLIDIILEEISAQNRPQGVLNSKGYANLVRKFEERTGRPYTRSQHKNRWDTLKGDYAAWKTLKLSATGLGIDPKTGTIAATPQWWEEKIKAMPACKKFRHAPLENEDELDIIFDMSTCTNETARVPGVDDVVQPICLIMRTHLLQHPQVVGGLRKDLQKDL</sequence>
<keyword evidence="3" id="KW-1185">Reference proteome</keyword>
<organism evidence="2 3">
    <name type="scientific">Paspalum notatum var. saurae</name>
    <dbReference type="NCBI Taxonomy" id="547442"/>
    <lineage>
        <taxon>Eukaryota</taxon>
        <taxon>Viridiplantae</taxon>
        <taxon>Streptophyta</taxon>
        <taxon>Embryophyta</taxon>
        <taxon>Tracheophyta</taxon>
        <taxon>Spermatophyta</taxon>
        <taxon>Magnoliopsida</taxon>
        <taxon>Liliopsida</taxon>
        <taxon>Poales</taxon>
        <taxon>Poaceae</taxon>
        <taxon>PACMAD clade</taxon>
        <taxon>Panicoideae</taxon>
        <taxon>Andropogonodae</taxon>
        <taxon>Paspaleae</taxon>
        <taxon>Paspalinae</taxon>
        <taxon>Paspalum</taxon>
    </lineage>
</organism>
<protein>
    <recommendedName>
        <fullName evidence="1">Myb/SANT-like domain-containing protein</fullName>
    </recommendedName>
</protein>
<dbReference type="AlphaFoldDB" id="A0AAQ3XIN0"/>
<dbReference type="PANTHER" id="PTHR47069:SF11">
    <property type="entry name" value="OS04G0275550 PROTEIN"/>
    <property type="match status" value="1"/>
</dbReference>
<name>A0AAQ3XIN0_PASNO</name>
<dbReference type="Proteomes" id="UP001341281">
    <property type="component" value="Chromosome 10"/>
</dbReference>
<dbReference type="Pfam" id="PF12776">
    <property type="entry name" value="Myb_DNA-bind_3"/>
    <property type="match status" value="1"/>
</dbReference>
<reference evidence="2 3" key="1">
    <citation type="submission" date="2024-02" db="EMBL/GenBank/DDBJ databases">
        <title>High-quality chromosome-scale genome assembly of Pensacola bahiagrass (Paspalum notatum Flugge var. saurae).</title>
        <authorList>
            <person name="Vega J.M."/>
            <person name="Podio M."/>
            <person name="Orjuela J."/>
            <person name="Siena L.A."/>
            <person name="Pessino S.C."/>
            <person name="Combes M.C."/>
            <person name="Mariac C."/>
            <person name="Albertini E."/>
            <person name="Pupilli F."/>
            <person name="Ortiz J.P.A."/>
            <person name="Leblanc O."/>
        </authorList>
    </citation>
    <scope>NUCLEOTIDE SEQUENCE [LARGE SCALE GENOMIC DNA]</scope>
    <source>
        <strain evidence="2">R1</strain>
        <tissue evidence="2">Leaf</tissue>
    </source>
</reference>
<evidence type="ECO:0000313" key="3">
    <source>
        <dbReference type="Proteomes" id="UP001341281"/>
    </source>
</evidence>
<proteinExistence type="predicted"/>
<feature type="domain" description="Myb/SANT-like" evidence="1">
    <location>
        <begin position="13"/>
        <end position="107"/>
    </location>
</feature>
<evidence type="ECO:0000259" key="1">
    <source>
        <dbReference type="Pfam" id="PF12776"/>
    </source>
</evidence>